<gene>
    <name evidence="7" type="ORF">HDF17_002710</name>
</gene>
<accession>A0A7Y9PI84</accession>
<reference evidence="7 8" key="1">
    <citation type="submission" date="2020-07" db="EMBL/GenBank/DDBJ databases">
        <title>Genomic Encyclopedia of Type Strains, Phase IV (KMG-V): Genome sequencing to study the core and pangenomes of soil and plant-associated prokaryotes.</title>
        <authorList>
            <person name="Whitman W."/>
        </authorList>
    </citation>
    <scope>NUCLEOTIDE SEQUENCE [LARGE SCALE GENOMIC DNA]</scope>
    <source>
        <strain evidence="7 8">X4EP2</strain>
    </source>
</reference>
<sequence>MTSPALRSAVCKQIARSSFALVALLLITGTSSLFAQDWFKTETSSGAERIRIAVADFKPSSGDPAAVTDKSTFDTTLYSDLANAGIFDIVSKSLAPQATPGGPSEIHLTDWSNAPASAAMVAFGSLGVQGGRLVVSGYLFDAKNSQYPQVLAKQYNEDSSENSARQVAHRFADEIIFRLGGGVSGIAETKIYYVHIAGGNKEIWAMDYDGANQHPLTHLGTISISPRVSPDNSRLAFSSLGKYGFQIKMYSLLLNREVAFPSTGGTNLSPAWSPSGRELAYSSSRTGDPEIWISDANGVLSRRVTSFRGPDVSPTYNPKTGAQIAWISGRTGLPQLYIMETDGSGVSRMTDGGYATSPSWSPNGQFLAFAWDRKYGPGAPGGQDIYVMEIATKKWIQLTHDGGRCDFPSWSPDGRHIVYANSSSGRPGDTKIWTMLADGTQRHALTGSGGDMPNWSWK</sequence>
<dbReference type="Gene3D" id="3.40.50.10070">
    <property type="entry name" value="TolB, N-terminal domain"/>
    <property type="match status" value="1"/>
</dbReference>
<protein>
    <submittedName>
        <fullName evidence="7">TolB protein</fullName>
    </submittedName>
</protein>
<comment type="subcellular location">
    <subcellularLocation>
        <location evidence="1">Periplasm</location>
    </subcellularLocation>
</comment>
<name>A0A7Y9PI84_9BACT</name>
<comment type="caution">
    <text evidence="7">The sequence shown here is derived from an EMBL/GenBank/DDBJ whole genome shotgun (WGS) entry which is preliminary data.</text>
</comment>
<dbReference type="PANTHER" id="PTHR36842:SF1">
    <property type="entry name" value="PROTEIN TOLB"/>
    <property type="match status" value="1"/>
</dbReference>
<dbReference type="Proteomes" id="UP000589520">
    <property type="component" value="Unassembled WGS sequence"/>
</dbReference>
<dbReference type="SUPFAM" id="SSF69304">
    <property type="entry name" value="Tricorn protease N-terminal domain"/>
    <property type="match status" value="1"/>
</dbReference>
<keyword evidence="4" id="KW-0574">Periplasm</keyword>
<dbReference type="Pfam" id="PF07676">
    <property type="entry name" value="PD40"/>
    <property type="match status" value="4"/>
</dbReference>
<feature type="chain" id="PRO_5030536926" evidence="5">
    <location>
        <begin position="36"/>
        <end position="458"/>
    </location>
</feature>
<dbReference type="Pfam" id="PF04052">
    <property type="entry name" value="TolB_N"/>
    <property type="match status" value="1"/>
</dbReference>
<dbReference type="Gene3D" id="2.120.10.30">
    <property type="entry name" value="TolB, C-terminal domain"/>
    <property type="match status" value="2"/>
</dbReference>
<evidence type="ECO:0000256" key="3">
    <source>
        <dbReference type="ARBA" id="ARBA00022729"/>
    </source>
</evidence>
<dbReference type="InterPro" id="IPR014167">
    <property type="entry name" value="Tol-Pal_TolB"/>
</dbReference>
<dbReference type="NCBIfam" id="TIGR02800">
    <property type="entry name" value="propeller_TolB"/>
    <property type="match status" value="1"/>
</dbReference>
<keyword evidence="8" id="KW-1185">Reference proteome</keyword>
<dbReference type="SUPFAM" id="SSF52964">
    <property type="entry name" value="TolB, N-terminal domain"/>
    <property type="match status" value="1"/>
</dbReference>
<dbReference type="RefSeq" id="WP_179491751.1">
    <property type="nucleotide sequence ID" value="NZ_JACCCW010000002.1"/>
</dbReference>
<dbReference type="InterPro" id="IPR011659">
    <property type="entry name" value="WD40"/>
</dbReference>
<dbReference type="InterPro" id="IPR011042">
    <property type="entry name" value="6-blade_b-propeller_TolB-like"/>
</dbReference>
<dbReference type="GO" id="GO:0042597">
    <property type="term" value="C:periplasmic space"/>
    <property type="evidence" value="ECO:0007669"/>
    <property type="project" value="UniProtKB-SubCell"/>
</dbReference>
<comment type="similarity">
    <text evidence="2">Belongs to the TolB family.</text>
</comment>
<evidence type="ECO:0000256" key="4">
    <source>
        <dbReference type="ARBA" id="ARBA00022764"/>
    </source>
</evidence>
<dbReference type="InterPro" id="IPR007195">
    <property type="entry name" value="TolB_N"/>
</dbReference>
<feature type="domain" description="TolB N-terminal" evidence="6">
    <location>
        <begin position="44"/>
        <end position="145"/>
    </location>
</feature>
<evidence type="ECO:0000259" key="6">
    <source>
        <dbReference type="Pfam" id="PF04052"/>
    </source>
</evidence>
<evidence type="ECO:0000256" key="2">
    <source>
        <dbReference type="ARBA" id="ARBA00009820"/>
    </source>
</evidence>
<evidence type="ECO:0000256" key="5">
    <source>
        <dbReference type="SAM" id="SignalP"/>
    </source>
</evidence>
<evidence type="ECO:0000313" key="8">
    <source>
        <dbReference type="Proteomes" id="UP000589520"/>
    </source>
</evidence>
<evidence type="ECO:0000256" key="1">
    <source>
        <dbReference type="ARBA" id="ARBA00004418"/>
    </source>
</evidence>
<keyword evidence="3 5" id="KW-0732">Signal</keyword>
<organism evidence="7 8">
    <name type="scientific">Granulicella arctica</name>
    <dbReference type="NCBI Taxonomy" id="940613"/>
    <lineage>
        <taxon>Bacteria</taxon>
        <taxon>Pseudomonadati</taxon>
        <taxon>Acidobacteriota</taxon>
        <taxon>Terriglobia</taxon>
        <taxon>Terriglobales</taxon>
        <taxon>Acidobacteriaceae</taxon>
        <taxon>Granulicella</taxon>
    </lineage>
</organism>
<dbReference type="AlphaFoldDB" id="A0A7Y9PI84"/>
<evidence type="ECO:0000313" key="7">
    <source>
        <dbReference type="EMBL" id="NYF80390.1"/>
    </source>
</evidence>
<proteinExistence type="inferred from homology"/>
<dbReference type="GO" id="GO:0017038">
    <property type="term" value="P:protein import"/>
    <property type="evidence" value="ECO:0007669"/>
    <property type="project" value="InterPro"/>
</dbReference>
<dbReference type="EMBL" id="JACCCW010000002">
    <property type="protein sequence ID" value="NYF80390.1"/>
    <property type="molecule type" value="Genomic_DNA"/>
</dbReference>
<feature type="signal peptide" evidence="5">
    <location>
        <begin position="1"/>
        <end position="35"/>
    </location>
</feature>
<dbReference type="PANTHER" id="PTHR36842">
    <property type="entry name" value="PROTEIN TOLB HOMOLOG"/>
    <property type="match status" value="1"/>
</dbReference>